<dbReference type="EMBL" id="FNQR01000003">
    <property type="protein sequence ID" value="SEA25715.1"/>
    <property type="molecule type" value="Genomic_DNA"/>
</dbReference>
<dbReference type="GO" id="GO:0022857">
    <property type="term" value="F:transmembrane transporter activity"/>
    <property type="evidence" value="ECO:0007669"/>
    <property type="project" value="InterPro"/>
</dbReference>
<dbReference type="Pfam" id="PF07690">
    <property type="entry name" value="MFS_1"/>
    <property type="match status" value="1"/>
</dbReference>
<dbReference type="InterPro" id="IPR036259">
    <property type="entry name" value="MFS_trans_sf"/>
</dbReference>
<evidence type="ECO:0000256" key="5">
    <source>
        <dbReference type="ARBA" id="ARBA00023136"/>
    </source>
</evidence>
<dbReference type="STRING" id="571932.SAMN05421743_103323"/>
<evidence type="ECO:0000256" key="4">
    <source>
        <dbReference type="ARBA" id="ARBA00022989"/>
    </source>
</evidence>
<proteinExistence type="predicted"/>
<dbReference type="GO" id="GO:0005886">
    <property type="term" value="C:plasma membrane"/>
    <property type="evidence" value="ECO:0007669"/>
    <property type="project" value="UniProtKB-SubCell"/>
</dbReference>
<comment type="subcellular location">
    <subcellularLocation>
        <location evidence="1">Cell membrane</location>
        <topology evidence="1">Multi-pass membrane protein</topology>
    </subcellularLocation>
</comment>
<gene>
    <name evidence="8" type="ORF">SAMN05421743_103323</name>
</gene>
<feature type="transmembrane region" description="Helical" evidence="6">
    <location>
        <begin position="12"/>
        <end position="36"/>
    </location>
</feature>
<dbReference type="Proteomes" id="UP000198584">
    <property type="component" value="Unassembled WGS sequence"/>
</dbReference>
<evidence type="ECO:0000256" key="2">
    <source>
        <dbReference type="ARBA" id="ARBA00022448"/>
    </source>
</evidence>
<evidence type="ECO:0000313" key="9">
    <source>
        <dbReference type="Proteomes" id="UP000198584"/>
    </source>
</evidence>
<feature type="transmembrane region" description="Helical" evidence="6">
    <location>
        <begin position="42"/>
        <end position="66"/>
    </location>
</feature>
<dbReference type="Gene3D" id="1.20.1250.20">
    <property type="entry name" value="MFS general substrate transporter like domains"/>
    <property type="match status" value="1"/>
</dbReference>
<evidence type="ECO:0000256" key="6">
    <source>
        <dbReference type="SAM" id="Phobius"/>
    </source>
</evidence>
<dbReference type="OrthoDB" id="9816124at2"/>
<feature type="transmembrane region" description="Helical" evidence="6">
    <location>
        <begin position="218"/>
        <end position="236"/>
    </location>
</feature>
<feature type="domain" description="Major facilitator superfamily (MFS) profile" evidence="7">
    <location>
        <begin position="1"/>
        <end position="396"/>
    </location>
</feature>
<feature type="transmembrane region" description="Helical" evidence="6">
    <location>
        <begin position="96"/>
        <end position="115"/>
    </location>
</feature>
<accession>A0A1H3ZQ35</accession>
<keyword evidence="2" id="KW-0813">Transport</keyword>
<dbReference type="InterPro" id="IPR011701">
    <property type="entry name" value="MFS"/>
</dbReference>
<sequence length="405" mass="44105">MKKITLASHNIKILFLSKIFGSIRFIAPVLTLFYFSRGLDEPQILFVMTFFSVGVLIGEIPTGIFADRFGAKASFLCGSLLGIGSHALLLAAYEPWIFFVSSALTGLAATFFSGADEALIYESLTLSNEQHRMDKAMGQIGSAAFLVSIIVVIIGAFLAKDLTNEQFQRLILLGVVFMSIEFIFLLFIKNPSKQGNYTDHVHSQVKEGFLAIKKNPQVLWMFMNVSLVFIPAAAIFEKFDQKLLVDAGLAVYLIGIVYAVSAFSGFVTSHAIGWMTGKISRVTLLFITGMLAVAALAAVAVFHAYLWVVLGMLLVLKVVNAIRYPVYSQLSNDIIPSNVRATTISLLSILDSGFDIIIFLSVSGMALSGFTPMFLACAAIALIGVMIPVLPKKESMQATPLKKHS</sequence>
<keyword evidence="9" id="KW-1185">Reference proteome</keyword>
<feature type="transmembrane region" description="Helical" evidence="6">
    <location>
        <begin position="279"/>
        <end position="298"/>
    </location>
</feature>
<dbReference type="RefSeq" id="WP_093043310.1">
    <property type="nucleotide sequence ID" value="NZ_FNQR01000003.1"/>
</dbReference>
<feature type="transmembrane region" description="Helical" evidence="6">
    <location>
        <begin position="343"/>
        <end position="367"/>
    </location>
</feature>
<name>A0A1H3ZQ35_9BACI</name>
<evidence type="ECO:0000256" key="1">
    <source>
        <dbReference type="ARBA" id="ARBA00004651"/>
    </source>
</evidence>
<feature type="transmembrane region" description="Helical" evidence="6">
    <location>
        <begin position="170"/>
        <end position="188"/>
    </location>
</feature>
<keyword evidence="4 6" id="KW-1133">Transmembrane helix</keyword>
<feature type="transmembrane region" description="Helical" evidence="6">
    <location>
        <begin position="304"/>
        <end position="322"/>
    </location>
</feature>
<feature type="transmembrane region" description="Helical" evidence="6">
    <location>
        <begin position="248"/>
        <end position="267"/>
    </location>
</feature>
<dbReference type="PANTHER" id="PTHR23530">
    <property type="entry name" value="TRANSPORT PROTEIN-RELATED"/>
    <property type="match status" value="1"/>
</dbReference>
<evidence type="ECO:0000313" key="8">
    <source>
        <dbReference type="EMBL" id="SEA25715.1"/>
    </source>
</evidence>
<dbReference type="CDD" id="cd06174">
    <property type="entry name" value="MFS"/>
    <property type="match status" value="1"/>
</dbReference>
<reference evidence="8 9" key="1">
    <citation type="submission" date="2016-10" db="EMBL/GenBank/DDBJ databases">
        <authorList>
            <person name="de Groot N.N."/>
        </authorList>
    </citation>
    <scope>NUCLEOTIDE SEQUENCE [LARGE SCALE GENOMIC DNA]</scope>
    <source>
        <strain evidence="8 9">CCM7597</strain>
    </source>
</reference>
<evidence type="ECO:0000256" key="3">
    <source>
        <dbReference type="ARBA" id="ARBA00022692"/>
    </source>
</evidence>
<feature type="transmembrane region" description="Helical" evidence="6">
    <location>
        <begin position="73"/>
        <end position="90"/>
    </location>
</feature>
<dbReference type="AlphaFoldDB" id="A0A1H3ZQ35"/>
<dbReference type="SUPFAM" id="SSF103473">
    <property type="entry name" value="MFS general substrate transporter"/>
    <property type="match status" value="1"/>
</dbReference>
<dbReference type="PANTHER" id="PTHR23530:SF1">
    <property type="entry name" value="PERMEASE, MAJOR FACILITATOR SUPERFAMILY-RELATED"/>
    <property type="match status" value="1"/>
</dbReference>
<keyword evidence="5 6" id="KW-0472">Membrane</keyword>
<dbReference type="PROSITE" id="PS50850">
    <property type="entry name" value="MFS"/>
    <property type="match status" value="1"/>
</dbReference>
<dbReference type="InterPro" id="IPR020846">
    <property type="entry name" value="MFS_dom"/>
</dbReference>
<dbReference type="InterPro" id="IPR053160">
    <property type="entry name" value="MFS_DHA3_Transporter"/>
</dbReference>
<protein>
    <submittedName>
        <fullName evidence="8">Predicted arabinose efflux permease, MFS family</fullName>
    </submittedName>
</protein>
<feature type="transmembrane region" description="Helical" evidence="6">
    <location>
        <begin position="373"/>
        <end position="390"/>
    </location>
</feature>
<keyword evidence="3 6" id="KW-0812">Transmembrane</keyword>
<organism evidence="8 9">
    <name type="scientific">Thalassobacillus cyri</name>
    <dbReference type="NCBI Taxonomy" id="571932"/>
    <lineage>
        <taxon>Bacteria</taxon>
        <taxon>Bacillati</taxon>
        <taxon>Bacillota</taxon>
        <taxon>Bacilli</taxon>
        <taxon>Bacillales</taxon>
        <taxon>Bacillaceae</taxon>
        <taxon>Thalassobacillus</taxon>
    </lineage>
</organism>
<evidence type="ECO:0000259" key="7">
    <source>
        <dbReference type="PROSITE" id="PS50850"/>
    </source>
</evidence>
<feature type="transmembrane region" description="Helical" evidence="6">
    <location>
        <begin position="136"/>
        <end position="158"/>
    </location>
</feature>